<keyword evidence="1" id="KW-0175">Coiled coil</keyword>
<feature type="coiled-coil region" evidence="1">
    <location>
        <begin position="1158"/>
        <end position="1307"/>
    </location>
</feature>
<evidence type="ECO:0000256" key="1">
    <source>
        <dbReference type="SAM" id="Coils"/>
    </source>
</evidence>
<dbReference type="GO" id="GO:0070840">
    <property type="term" value="F:dynein complex binding"/>
    <property type="evidence" value="ECO:0007669"/>
    <property type="project" value="TreeGrafter"/>
</dbReference>
<dbReference type="GO" id="GO:0000775">
    <property type="term" value="C:chromosome, centromeric region"/>
    <property type="evidence" value="ECO:0007669"/>
    <property type="project" value="InterPro"/>
</dbReference>
<dbReference type="OMA" id="FIQSMTI"/>
<dbReference type="GO" id="GO:0051310">
    <property type="term" value="P:metaphase chromosome alignment"/>
    <property type="evidence" value="ECO:0007669"/>
    <property type="project" value="TreeGrafter"/>
</dbReference>
<accession>A0A553NZ89</accession>
<feature type="compositionally biased region" description="Polar residues" evidence="2">
    <location>
        <begin position="2026"/>
        <end position="2037"/>
    </location>
</feature>
<protein>
    <recommendedName>
        <fullName evidence="3">Centromere protein Cenp-F N-terminal domain-containing protein</fullName>
    </recommendedName>
</protein>
<feature type="region of interest" description="Disordered" evidence="2">
    <location>
        <begin position="1661"/>
        <end position="1686"/>
    </location>
</feature>
<feature type="coiled-coil region" evidence="1">
    <location>
        <begin position="628"/>
        <end position="925"/>
    </location>
</feature>
<dbReference type="Proteomes" id="UP000318571">
    <property type="component" value="Chromosome 9"/>
</dbReference>
<dbReference type="SUPFAM" id="SSF57997">
    <property type="entry name" value="Tropomyosin"/>
    <property type="match status" value="1"/>
</dbReference>
<evidence type="ECO:0000259" key="3">
    <source>
        <dbReference type="Pfam" id="PF10481"/>
    </source>
</evidence>
<feature type="coiled-coil region" evidence="1">
    <location>
        <begin position="168"/>
        <end position="195"/>
    </location>
</feature>
<dbReference type="STRING" id="6832.A0A553NZ89"/>
<feature type="compositionally biased region" description="Low complexity" evidence="2">
    <location>
        <begin position="1675"/>
        <end position="1686"/>
    </location>
</feature>
<dbReference type="PANTHER" id="PTHR18874:SF10">
    <property type="entry name" value="CENTROMERE PROTEIN F"/>
    <property type="match status" value="1"/>
</dbReference>
<feature type="coiled-coil region" evidence="1">
    <location>
        <begin position="1472"/>
        <end position="1602"/>
    </location>
</feature>
<dbReference type="PANTHER" id="PTHR18874">
    <property type="entry name" value="CMF/LEK/CENP CELL DIVISION-RELATED"/>
    <property type="match status" value="1"/>
</dbReference>
<dbReference type="InterPro" id="IPR018463">
    <property type="entry name" value="Centromere_CenpF_N"/>
</dbReference>
<dbReference type="Gene3D" id="1.20.5.1160">
    <property type="entry name" value="Vasodilator-stimulated phosphoprotein"/>
    <property type="match status" value="1"/>
</dbReference>
<organism evidence="4 5">
    <name type="scientific">Tigriopus californicus</name>
    <name type="common">Marine copepod</name>
    <dbReference type="NCBI Taxonomy" id="6832"/>
    <lineage>
        <taxon>Eukaryota</taxon>
        <taxon>Metazoa</taxon>
        <taxon>Ecdysozoa</taxon>
        <taxon>Arthropoda</taxon>
        <taxon>Crustacea</taxon>
        <taxon>Multicrustacea</taxon>
        <taxon>Hexanauplia</taxon>
        <taxon>Copepoda</taxon>
        <taxon>Harpacticoida</taxon>
        <taxon>Harpacticidae</taxon>
        <taxon>Tigriopus</taxon>
    </lineage>
</organism>
<feature type="coiled-coil region" evidence="1">
    <location>
        <begin position="351"/>
        <end position="592"/>
    </location>
</feature>
<feature type="coiled-coil region" evidence="1">
    <location>
        <begin position="1347"/>
        <end position="1433"/>
    </location>
</feature>
<dbReference type="GO" id="GO:0005634">
    <property type="term" value="C:nucleus"/>
    <property type="evidence" value="ECO:0007669"/>
    <property type="project" value="TreeGrafter"/>
</dbReference>
<name>A0A553NZ89_TIGCA</name>
<proteinExistence type="predicted"/>
<feature type="compositionally biased region" description="Polar residues" evidence="2">
    <location>
        <begin position="2003"/>
        <end position="2016"/>
    </location>
</feature>
<feature type="compositionally biased region" description="Polar residues" evidence="2">
    <location>
        <begin position="274"/>
        <end position="289"/>
    </location>
</feature>
<evidence type="ECO:0000313" key="4">
    <source>
        <dbReference type="EMBL" id="TRY70756.1"/>
    </source>
</evidence>
<evidence type="ECO:0000313" key="5">
    <source>
        <dbReference type="Proteomes" id="UP000318571"/>
    </source>
</evidence>
<feature type="domain" description="Centromere protein Cenp-F N-terminal" evidence="3">
    <location>
        <begin position="6"/>
        <end position="284"/>
    </location>
</feature>
<feature type="coiled-coil region" evidence="1">
    <location>
        <begin position="982"/>
        <end position="1104"/>
    </location>
</feature>
<keyword evidence="5" id="KW-1185">Reference proteome</keyword>
<feature type="region of interest" description="Disordered" evidence="2">
    <location>
        <begin position="274"/>
        <end position="293"/>
    </location>
</feature>
<evidence type="ECO:0000256" key="2">
    <source>
        <dbReference type="SAM" id="MobiDB-lite"/>
    </source>
</evidence>
<comment type="caution">
    <text evidence="4">The sequence shown here is derived from an EMBL/GenBank/DDBJ whole genome shotgun (WGS) entry which is preliminary data.</text>
</comment>
<sequence length="2037" mass="231645">MAFVGTEGWKSGLSAIQVAKVEELESKFDHLKKENGRKQLHMDNLQQELEKNKRKTEDEKNSNAQLQREITTLRENCDGLQNQNSRLEQDLGKRDNQIQTLQNQVSLKDKQLQDMSEELKRAKKEVGEFENQLLPMSAPSFATPQKRESFIASNKGLNGSACWSSSGDEDVRKKLDDALKRLKEKDEEIDHLQKEVFEMQFTATKDFEAVSSNALTTNAFDDMPLPTSSKTNSITTKDEIAERSKTSSIAFSWGATPPNRKPSKATPMNQSIVQTPAQAQTTERSNIVAPSSGKIREVDQKRIMDLENTLLKAKKDHQDMQMKHNALESGLAIKEKEVDDMKAKLLNSIGSAQHKLEVEQLQAKIVGFESKLKALQTDFDCQRQNGETTKLHLEQKLKELDREAKRDVHQAQSELRTMEKQASKLEDSLRQAENLAKDAANKFEAEKGSLEKDIQNLKEQLQSEIEKGRLTSQQFSTDIKTKQEEILALKKEKDGIEGQFISTQKELADKLKTITGLEERISTIKADMEHVETKQKEEMGMKSAEFQTQIEELKKENSAIVKQHEDQIKQILDGNQKKIEEGEAAVEALKKAEANWSEKEQFLLVELEEVKNVNDQLKNIDTDWNEKLKTKEVDFSNLLQEKSALENQLKENAEILKKAEAEYSILKLAEQQYLEDFKKLEVENEAMKNEKNAFDVEAKEREEQLQNLQKEIESLNQQDTSNKRELVRMEGELDSMKTAHANLDAKEKGFMEQLETWEREKMRIDELKQEHEESLKQMSEELNCLKTEKSQLEETQKELDGKLVGNDNKLSQLQEEREVHATEFARLSEEHSALKANKLGLIHELESSSVQFRALEETLKQEQEHFLTEEKKYKSSLELLESQGSAFQQKIADLQIKNNQLLTMVSDLENRLSEHSIERAELQKAKEAMAVALEGNKSVSDTKESLFQSLHAQTADQQVQVRGLENKVSTLESSESYLIQGLTVLRCEHQFLEDQLNDQNEEMSKIKSSLSAKEEILRNKIDEIARLNQALQVQSTETASSQQSFRDKLASAEANLQDMKASLLEAKNQEALLLDDVERLTVSLAEKEDQLKSLNVTNVAIQESLDLLMAEKESNQKTIEDMINLQDELKIKLDLEASEKRQLSLEFEALSQDHTRSLQETKESAEIAADIRQKLQDQILRLESKIDEDSNTKILIDQLTQESKAHHDQLLEVQSQFDQAQKNYEESRRKCSDFEEQQVALLQQIQCLEEEKSALSTRLEEGANALEELKQTKDLLEKAKEQSKATISQLEKRQQQLEHKINSLESSDNAFIQSMTILRCENRFLEDQLIDLKAIRESENKDTQVLKKNTEQKMAEYECLLKENELKMQGLRAIAEKVESRKLDFATDESYVSQLQTTKEQAERSQLALKSTIRQLERTRAALEVKLESMESNDNGFIQSMTILKCENQYLVDQLADLKSQLDIKLKDDETMETNKSKIQALEKQLEETKSSLATKTAQLEANVQSLETLESQAASLNTELESVKATLVVIQDENVLLKDNLLKANAGIELQSAEMKELKDTLEEKVEALDELKTYLLVDEKSAVLQQLENLAQEKKELDKGTQKKDAVILDLEAAKLEIQTNYDESKESVDRLQGITNDLKEQLDQSKIKLAEKETQINNLNQEVDETQKQLKESQTNQEESSQSLETLASKMAQSEADLKILQREKNTISVQLEEATSQLTAALEKCDILESEKKVLEGAKTDLHTKVKRVLSTLKIKENELVQLAEENDKLNQNLSDQKKSLQVKQDEIDSQLKNIAKLEAEYGHGEPRALPWEDDEDCQEMRPTELLEFFGESLNVKEKQSLYELCLDELKKEVRTKSRELLKVYDGSSALKRELERANMKLNCANTTAGEGSGSGAAIASSAARMTRSHSSTALAKENQSLVEPLKTTATQIAAEHKKRIFSPEKSPLIKPQGKKTRIFSPKVAPNIPATRNRTRKSLALTSQVPENPFKSKKLATDAKSSGSKPLDTITNIPEERGPVVTKSNGSSQKLLR</sequence>
<reference evidence="4 5" key="1">
    <citation type="journal article" date="2018" name="Nat. Ecol. Evol.">
        <title>Genomic signatures of mitonuclear coevolution across populations of Tigriopus californicus.</title>
        <authorList>
            <person name="Barreto F.S."/>
            <person name="Watson E.T."/>
            <person name="Lima T.G."/>
            <person name="Willett C.S."/>
            <person name="Edmands S."/>
            <person name="Li W."/>
            <person name="Burton R.S."/>
        </authorList>
    </citation>
    <scope>NUCLEOTIDE SEQUENCE [LARGE SCALE GENOMIC DNA]</scope>
    <source>
        <strain evidence="4 5">San Diego</strain>
    </source>
</reference>
<dbReference type="EMBL" id="VCGU01000009">
    <property type="protein sequence ID" value="TRY70756.1"/>
    <property type="molecule type" value="Genomic_DNA"/>
</dbReference>
<dbReference type="GO" id="GO:0000922">
    <property type="term" value="C:spindle pole"/>
    <property type="evidence" value="ECO:0007669"/>
    <property type="project" value="TreeGrafter"/>
</dbReference>
<dbReference type="GO" id="GO:0008017">
    <property type="term" value="F:microtubule binding"/>
    <property type="evidence" value="ECO:0007669"/>
    <property type="project" value="InterPro"/>
</dbReference>
<dbReference type="GO" id="GO:0010389">
    <property type="term" value="P:regulation of G2/M transition of mitotic cell cycle"/>
    <property type="evidence" value="ECO:0007669"/>
    <property type="project" value="TreeGrafter"/>
</dbReference>
<gene>
    <name evidence="4" type="ORF">TCAL_04839</name>
</gene>
<dbReference type="InterPro" id="IPR043513">
    <property type="entry name" value="Cenp-F"/>
</dbReference>
<feature type="region of interest" description="Disordered" evidence="2">
    <location>
        <begin position="1970"/>
        <end position="2037"/>
    </location>
</feature>
<dbReference type="Pfam" id="PF10481">
    <property type="entry name" value="CENP-F_N"/>
    <property type="match status" value="1"/>
</dbReference>
<dbReference type="GO" id="GO:0000278">
    <property type="term" value="P:mitotic cell cycle"/>
    <property type="evidence" value="ECO:0007669"/>
    <property type="project" value="TreeGrafter"/>
</dbReference>
<feature type="coiled-coil region" evidence="1">
    <location>
        <begin position="28"/>
        <end position="132"/>
    </location>
</feature>